<proteinExistence type="inferred from homology"/>
<dbReference type="UniPathway" id="UPA00098">
    <property type="reaction ID" value="UER00360"/>
</dbReference>
<dbReference type="PIRSF" id="PIRSF000151">
    <property type="entry name" value="GPR"/>
    <property type="match status" value="1"/>
</dbReference>
<accession>G8TS35</accession>
<gene>
    <name evidence="7" type="primary">proA</name>
    <name evidence="9" type="ordered locus">Sulac_0858</name>
</gene>
<dbReference type="HOGENOM" id="CLU_030231_0_0_9"/>
<evidence type="ECO:0000259" key="8">
    <source>
        <dbReference type="Pfam" id="PF00171"/>
    </source>
</evidence>
<reference evidence="9 10" key="2">
    <citation type="journal article" date="2012" name="Stand. Genomic Sci.">
        <title>Complete genome sequence of the moderately thermophilic mineral-sulfide-oxidizing firmicute Sulfobacillus acidophilus type strain (NAL(T)).</title>
        <authorList>
            <person name="Anderson I."/>
            <person name="Chertkov O."/>
            <person name="Chen A."/>
            <person name="Saunders E."/>
            <person name="Lapidus A."/>
            <person name="Nolan M."/>
            <person name="Lucas S."/>
            <person name="Hammon N."/>
            <person name="Deshpande S."/>
            <person name="Cheng J.F."/>
            <person name="Han C."/>
            <person name="Tapia R."/>
            <person name="Goodwin L.A."/>
            <person name="Pitluck S."/>
            <person name="Liolios K."/>
            <person name="Pagani I."/>
            <person name="Ivanova N."/>
            <person name="Mikhailova N."/>
            <person name="Pati A."/>
            <person name="Palaniappan K."/>
            <person name="Land M."/>
            <person name="Pan C."/>
            <person name="Rohde M."/>
            <person name="Pukall R."/>
            <person name="Goker M."/>
            <person name="Detter J.C."/>
            <person name="Woyke T."/>
            <person name="Bristow J."/>
            <person name="Eisen J.A."/>
            <person name="Markowitz V."/>
            <person name="Hugenholtz P."/>
            <person name="Kyrpides N.C."/>
            <person name="Klenk H.P."/>
            <person name="Mavromatis K."/>
        </authorList>
    </citation>
    <scope>NUCLEOTIDE SEQUENCE [LARGE SCALE GENOMIC DNA]</scope>
    <source>
        <strain evidence="10">ATCC 700253 / DSM 10332 / NAL</strain>
    </source>
</reference>
<dbReference type="Gene3D" id="3.40.605.10">
    <property type="entry name" value="Aldehyde Dehydrogenase, Chain A, domain 1"/>
    <property type="match status" value="1"/>
</dbReference>
<dbReference type="InterPro" id="IPR015590">
    <property type="entry name" value="Aldehyde_DH_dom"/>
</dbReference>
<evidence type="ECO:0000256" key="2">
    <source>
        <dbReference type="ARBA" id="ARBA00022605"/>
    </source>
</evidence>
<comment type="similarity">
    <text evidence="7">Belongs to the gamma-glutamyl phosphate reductase family.</text>
</comment>
<dbReference type="InterPro" id="IPR012134">
    <property type="entry name" value="Glu-5-SA_DH"/>
</dbReference>
<dbReference type="Proteomes" id="UP000005439">
    <property type="component" value="Chromosome"/>
</dbReference>
<dbReference type="HAMAP" id="MF_00412">
    <property type="entry name" value="ProA"/>
    <property type="match status" value="1"/>
</dbReference>
<dbReference type="NCBIfam" id="TIGR00407">
    <property type="entry name" value="proA"/>
    <property type="match status" value="1"/>
</dbReference>
<sequence>MLNQLLQQAKDAQKGLRLADGSRRNQVLAAMRDLLRERQTEILAVNQAEVQRAEAAGLTGALLKRLVLTEKKLAELADGLKTVARLPDPLGQGPRWTLDNGLKLNTVRVPLGVIGLIFESRPGVAIEAAGLTVKSGNAIILRSGHEALDTVTLLTRLWQDALERAGLPRFAVQSVEKPDRQYAVEMMHLTGLDLLIPRGGAGLIQTVVKEATVPVIETGVGNCHLYVDKAADLDMAVKILRDGKVGNPAVCNALETVLVHRDVKEAFLTRAYAALEDDGVTWHGDPEVRRILPQAVAADEPDWANEYLSLDLAAKVVDGLEEALAHIERYGTFHSEAVVTNDYVVGQTFLERVDAAVVYWNASTRFTDGFQFGFGAEVGISTQKMHARGPMGLEALTTTKTLAYGMGQTRDLH</sequence>
<evidence type="ECO:0000256" key="3">
    <source>
        <dbReference type="ARBA" id="ARBA00022650"/>
    </source>
</evidence>
<name>G8TS35_SULAD</name>
<dbReference type="EMBL" id="CP003179">
    <property type="protein sequence ID" value="AEW04361.1"/>
    <property type="molecule type" value="Genomic_DNA"/>
</dbReference>
<keyword evidence="4 7" id="KW-0521">NADP</keyword>
<dbReference type="Pfam" id="PF00171">
    <property type="entry name" value="Aldedh"/>
    <property type="match status" value="1"/>
</dbReference>
<dbReference type="GO" id="GO:0055129">
    <property type="term" value="P:L-proline biosynthetic process"/>
    <property type="evidence" value="ECO:0007669"/>
    <property type="project" value="UniProtKB-UniRule"/>
</dbReference>
<comment type="function">
    <text evidence="7">Catalyzes the NADPH-dependent reduction of L-glutamate 5-phosphate into L-glutamate 5-semialdehyde and phosphate. The product spontaneously undergoes cyclization to form 1-pyrroline-5-carboxylate.</text>
</comment>
<dbReference type="SUPFAM" id="SSF53720">
    <property type="entry name" value="ALDH-like"/>
    <property type="match status" value="1"/>
</dbReference>
<dbReference type="InterPro" id="IPR000965">
    <property type="entry name" value="GPR_dom"/>
</dbReference>
<evidence type="ECO:0000313" key="10">
    <source>
        <dbReference type="Proteomes" id="UP000005439"/>
    </source>
</evidence>
<dbReference type="PATRIC" id="fig|679936.5.peg.909"/>
<comment type="pathway">
    <text evidence="1 7">Amino-acid biosynthesis; L-proline biosynthesis; L-glutamate 5-semialdehyde from L-glutamate: step 2/2.</text>
</comment>
<dbReference type="GO" id="GO:0004350">
    <property type="term" value="F:glutamate-5-semialdehyde dehydrogenase activity"/>
    <property type="evidence" value="ECO:0007669"/>
    <property type="project" value="UniProtKB-UniRule"/>
</dbReference>
<evidence type="ECO:0000256" key="6">
    <source>
        <dbReference type="ARBA" id="ARBA00049024"/>
    </source>
</evidence>
<dbReference type="CDD" id="cd07079">
    <property type="entry name" value="ALDH_F18-19_ProA-GPR"/>
    <property type="match status" value="1"/>
</dbReference>
<dbReference type="PANTHER" id="PTHR11063">
    <property type="entry name" value="GLUTAMATE SEMIALDEHYDE DEHYDROGENASE"/>
    <property type="match status" value="1"/>
</dbReference>
<keyword evidence="7" id="KW-0963">Cytoplasm</keyword>
<evidence type="ECO:0000256" key="1">
    <source>
        <dbReference type="ARBA" id="ARBA00004985"/>
    </source>
</evidence>
<dbReference type="AlphaFoldDB" id="G8TS35"/>
<keyword evidence="10" id="KW-1185">Reference proteome</keyword>
<evidence type="ECO:0000256" key="4">
    <source>
        <dbReference type="ARBA" id="ARBA00022857"/>
    </source>
</evidence>
<dbReference type="FunFam" id="3.40.309.10:FF:000006">
    <property type="entry name" value="Gamma-glutamyl phosphate reductase"/>
    <property type="match status" value="1"/>
</dbReference>
<dbReference type="NCBIfam" id="NF001221">
    <property type="entry name" value="PRK00197.1"/>
    <property type="match status" value="1"/>
</dbReference>
<evidence type="ECO:0000313" key="9">
    <source>
        <dbReference type="EMBL" id="AEW04361.1"/>
    </source>
</evidence>
<dbReference type="Gene3D" id="3.40.309.10">
    <property type="entry name" value="Aldehyde Dehydrogenase, Chain A, domain 2"/>
    <property type="match status" value="1"/>
</dbReference>
<comment type="catalytic activity">
    <reaction evidence="6 7">
        <text>L-glutamate 5-semialdehyde + phosphate + NADP(+) = L-glutamyl 5-phosphate + NADPH + H(+)</text>
        <dbReference type="Rhea" id="RHEA:19541"/>
        <dbReference type="ChEBI" id="CHEBI:15378"/>
        <dbReference type="ChEBI" id="CHEBI:43474"/>
        <dbReference type="ChEBI" id="CHEBI:57783"/>
        <dbReference type="ChEBI" id="CHEBI:58066"/>
        <dbReference type="ChEBI" id="CHEBI:58274"/>
        <dbReference type="ChEBI" id="CHEBI:58349"/>
        <dbReference type="EC" id="1.2.1.41"/>
    </reaction>
</comment>
<dbReference type="InterPro" id="IPR016162">
    <property type="entry name" value="Ald_DH_N"/>
</dbReference>
<evidence type="ECO:0000256" key="5">
    <source>
        <dbReference type="ARBA" id="ARBA00023002"/>
    </source>
</evidence>
<dbReference type="STRING" id="679936.Sulac_0858"/>
<keyword evidence="5 7" id="KW-0560">Oxidoreductase</keyword>
<reference evidence="10" key="1">
    <citation type="submission" date="2011-12" db="EMBL/GenBank/DDBJ databases">
        <title>The complete genome of chromosome of Sulfobacillus acidophilus DSM 10332.</title>
        <authorList>
            <person name="Lucas S."/>
            <person name="Han J."/>
            <person name="Lapidus A."/>
            <person name="Bruce D."/>
            <person name="Goodwin L."/>
            <person name="Pitluck S."/>
            <person name="Peters L."/>
            <person name="Kyrpides N."/>
            <person name="Mavromatis K."/>
            <person name="Ivanova N."/>
            <person name="Mikhailova N."/>
            <person name="Chertkov O."/>
            <person name="Saunders E."/>
            <person name="Detter J.C."/>
            <person name="Tapia R."/>
            <person name="Han C."/>
            <person name="Land M."/>
            <person name="Hauser L."/>
            <person name="Markowitz V."/>
            <person name="Cheng J.-F."/>
            <person name="Hugenholtz P."/>
            <person name="Woyke T."/>
            <person name="Wu D."/>
            <person name="Pukall R."/>
            <person name="Gehrich-Schroeter G."/>
            <person name="Schneider S."/>
            <person name="Klenk H.-P."/>
            <person name="Eisen J.A."/>
        </authorList>
    </citation>
    <scope>NUCLEOTIDE SEQUENCE [LARGE SCALE GENOMIC DNA]</scope>
    <source>
        <strain evidence="10">ATCC 700253 / DSM 10332 / NAL</strain>
    </source>
</reference>
<keyword evidence="2 7" id="KW-0028">Amino-acid biosynthesis</keyword>
<dbReference type="PANTHER" id="PTHR11063:SF8">
    <property type="entry name" value="DELTA-1-PYRROLINE-5-CARBOXYLATE SYNTHASE"/>
    <property type="match status" value="1"/>
</dbReference>
<evidence type="ECO:0000256" key="7">
    <source>
        <dbReference type="HAMAP-Rule" id="MF_00412"/>
    </source>
</evidence>
<dbReference type="GO" id="GO:0005737">
    <property type="term" value="C:cytoplasm"/>
    <property type="evidence" value="ECO:0007669"/>
    <property type="project" value="UniProtKB-SubCell"/>
</dbReference>
<feature type="domain" description="Aldehyde dehydrogenase" evidence="8">
    <location>
        <begin position="4"/>
        <end position="276"/>
    </location>
</feature>
<comment type="subcellular location">
    <subcellularLocation>
        <location evidence="7">Cytoplasm</location>
    </subcellularLocation>
</comment>
<keyword evidence="3 7" id="KW-0641">Proline biosynthesis</keyword>
<dbReference type="InterPro" id="IPR016161">
    <property type="entry name" value="Ald_DH/histidinol_DH"/>
</dbReference>
<dbReference type="KEGG" id="sap:Sulac_0858"/>
<dbReference type="EC" id="1.2.1.41" evidence="7"/>
<dbReference type="GO" id="GO:0050661">
    <property type="term" value="F:NADP binding"/>
    <property type="evidence" value="ECO:0007669"/>
    <property type="project" value="InterPro"/>
</dbReference>
<dbReference type="InterPro" id="IPR016163">
    <property type="entry name" value="Ald_DH_C"/>
</dbReference>
<organism evidence="9 10">
    <name type="scientific">Sulfobacillus acidophilus (strain ATCC 700253 / DSM 10332 / NAL)</name>
    <dbReference type="NCBI Taxonomy" id="679936"/>
    <lineage>
        <taxon>Bacteria</taxon>
        <taxon>Bacillati</taxon>
        <taxon>Bacillota</taxon>
        <taxon>Clostridia</taxon>
        <taxon>Eubacteriales</taxon>
        <taxon>Clostridiales Family XVII. Incertae Sedis</taxon>
        <taxon>Sulfobacillus</taxon>
    </lineage>
</organism>
<protein>
    <recommendedName>
        <fullName evidence="7">Gamma-glutamyl phosphate reductase</fullName>
        <shortName evidence="7">GPR</shortName>
        <ecNumber evidence="7">1.2.1.41</ecNumber>
    </recommendedName>
    <alternativeName>
        <fullName evidence="7">Glutamate-5-semialdehyde dehydrogenase</fullName>
    </alternativeName>
    <alternativeName>
        <fullName evidence="7">Glutamyl-gamma-semialdehyde dehydrogenase</fullName>
        <shortName evidence="7">GSA dehydrogenase</shortName>
    </alternativeName>
</protein>